<sequence>MSIISFVFDVGKSRPTDQEDFDSEVAARFGLVPNFFRSAPDAPLVIRELWRFAKSAYLDTAIPTLFKERLFVYLSRFCEVRYCITGHTGFLLGLGQSAGDPNAPVMTIDHPPPG</sequence>
<proteinExistence type="predicted"/>
<dbReference type="InterPro" id="IPR029032">
    <property type="entry name" value="AhpD-like"/>
</dbReference>
<protein>
    <submittedName>
        <fullName evidence="1">Uncharacterized protein</fullName>
    </submittedName>
</protein>
<reference evidence="2" key="1">
    <citation type="journal article" date="2019" name="Int. J. Syst. Evol. Microbiol.">
        <title>The Global Catalogue of Microorganisms (GCM) 10K type strain sequencing project: providing services to taxonomists for standard genome sequencing and annotation.</title>
        <authorList>
            <consortium name="The Broad Institute Genomics Platform"/>
            <consortium name="The Broad Institute Genome Sequencing Center for Infectious Disease"/>
            <person name="Wu L."/>
            <person name="Ma J."/>
        </authorList>
    </citation>
    <scope>NUCLEOTIDE SEQUENCE [LARGE SCALE GENOMIC DNA]</scope>
    <source>
        <strain evidence="2">NBRC 101365</strain>
    </source>
</reference>
<dbReference type="Gene3D" id="1.20.1290.10">
    <property type="entry name" value="AhpD-like"/>
    <property type="match status" value="1"/>
</dbReference>
<dbReference type="EMBL" id="BSPC01000038">
    <property type="protein sequence ID" value="GLS20966.1"/>
    <property type="molecule type" value="Genomic_DNA"/>
</dbReference>
<name>A0ABQ6CKU8_9HYPH</name>
<accession>A0ABQ6CKU8</accession>
<keyword evidence="2" id="KW-1185">Reference proteome</keyword>
<gene>
    <name evidence="1" type="ORF">GCM10007874_39830</name>
</gene>
<evidence type="ECO:0000313" key="2">
    <source>
        <dbReference type="Proteomes" id="UP001156882"/>
    </source>
</evidence>
<comment type="caution">
    <text evidence="1">The sequence shown here is derived from an EMBL/GenBank/DDBJ whole genome shotgun (WGS) entry which is preliminary data.</text>
</comment>
<dbReference type="SUPFAM" id="SSF69118">
    <property type="entry name" value="AhpD-like"/>
    <property type="match status" value="1"/>
</dbReference>
<organism evidence="1 2">
    <name type="scientific">Labrys miyagiensis</name>
    <dbReference type="NCBI Taxonomy" id="346912"/>
    <lineage>
        <taxon>Bacteria</taxon>
        <taxon>Pseudomonadati</taxon>
        <taxon>Pseudomonadota</taxon>
        <taxon>Alphaproteobacteria</taxon>
        <taxon>Hyphomicrobiales</taxon>
        <taxon>Xanthobacteraceae</taxon>
        <taxon>Labrys</taxon>
    </lineage>
</organism>
<evidence type="ECO:0000313" key="1">
    <source>
        <dbReference type="EMBL" id="GLS20966.1"/>
    </source>
</evidence>
<dbReference type="Proteomes" id="UP001156882">
    <property type="component" value="Unassembled WGS sequence"/>
</dbReference>
<dbReference type="RefSeq" id="WP_284314042.1">
    <property type="nucleotide sequence ID" value="NZ_BSPC01000038.1"/>
</dbReference>